<organism evidence="2">
    <name type="scientific">Tetraodon nigroviridis</name>
    <name type="common">Spotted green pufferfish</name>
    <name type="synonym">Chelonodon nigroviridis</name>
    <dbReference type="NCBI Taxonomy" id="99883"/>
    <lineage>
        <taxon>Eukaryota</taxon>
        <taxon>Metazoa</taxon>
        <taxon>Chordata</taxon>
        <taxon>Craniata</taxon>
        <taxon>Vertebrata</taxon>
        <taxon>Euteleostomi</taxon>
        <taxon>Actinopterygii</taxon>
        <taxon>Neopterygii</taxon>
        <taxon>Teleostei</taxon>
        <taxon>Neoteleostei</taxon>
        <taxon>Acanthomorphata</taxon>
        <taxon>Eupercaria</taxon>
        <taxon>Tetraodontiformes</taxon>
        <taxon>Tetradontoidea</taxon>
        <taxon>Tetraodontidae</taxon>
        <taxon>Tetraodon</taxon>
    </lineage>
</organism>
<sequence>DSSGKPAGRVKRGKQQHLGMRESWWQVWKRMGGTQKRGGKAKGDAAGRKKVRRRENEGGQTEDENRLCLNNPMSSD</sequence>
<evidence type="ECO:0000256" key="1">
    <source>
        <dbReference type="SAM" id="MobiDB-lite"/>
    </source>
</evidence>
<evidence type="ECO:0000313" key="2">
    <source>
        <dbReference type="EMBL" id="CAF93634.1"/>
    </source>
</evidence>
<dbReference type="EMBL" id="CAAE01011179">
    <property type="protein sequence ID" value="CAF93634.1"/>
    <property type="molecule type" value="Genomic_DNA"/>
</dbReference>
<feature type="region of interest" description="Disordered" evidence="1">
    <location>
        <begin position="1"/>
        <end position="76"/>
    </location>
</feature>
<name>Q4T0E8_TETNG</name>
<feature type="non-terminal residue" evidence="2">
    <location>
        <position position="1"/>
    </location>
</feature>
<reference evidence="2" key="2">
    <citation type="submission" date="2004-02" db="EMBL/GenBank/DDBJ databases">
        <authorList>
            <consortium name="Genoscope"/>
            <consortium name="Whitehead Institute Centre for Genome Research"/>
        </authorList>
    </citation>
    <scope>NUCLEOTIDE SEQUENCE</scope>
</reference>
<dbReference type="KEGG" id="tng:GSTEN00009380G001"/>
<reference evidence="2" key="1">
    <citation type="journal article" date="2004" name="Nature">
        <title>Genome duplication in the teleost fish Tetraodon nigroviridis reveals the early vertebrate proto-karyotype.</title>
        <authorList>
            <person name="Jaillon O."/>
            <person name="Aury J.-M."/>
            <person name="Brunet F."/>
            <person name="Petit J.-L."/>
            <person name="Stange-Thomann N."/>
            <person name="Mauceli E."/>
            <person name="Bouneau L."/>
            <person name="Fischer C."/>
            <person name="Ozouf-Costaz C."/>
            <person name="Bernot A."/>
            <person name="Nicaud S."/>
            <person name="Jaffe D."/>
            <person name="Fisher S."/>
            <person name="Lutfalla G."/>
            <person name="Dossat C."/>
            <person name="Segurens B."/>
            <person name="Dasilva C."/>
            <person name="Salanoubat M."/>
            <person name="Levy M."/>
            <person name="Boudet N."/>
            <person name="Castellano S."/>
            <person name="Anthouard V."/>
            <person name="Jubin C."/>
            <person name="Castelli V."/>
            <person name="Katinka M."/>
            <person name="Vacherie B."/>
            <person name="Biemont C."/>
            <person name="Skalli Z."/>
            <person name="Cattolico L."/>
            <person name="Poulain J."/>
            <person name="De Berardinis V."/>
            <person name="Cruaud C."/>
            <person name="Duprat S."/>
            <person name="Brottier P."/>
            <person name="Coutanceau J.-P."/>
            <person name="Gouzy J."/>
            <person name="Parra G."/>
            <person name="Lardier G."/>
            <person name="Chapple C."/>
            <person name="McKernan K.J."/>
            <person name="McEwan P."/>
            <person name="Bosak S."/>
            <person name="Kellis M."/>
            <person name="Volff J.-N."/>
            <person name="Guigo R."/>
            <person name="Zody M.C."/>
            <person name="Mesirov J."/>
            <person name="Lindblad-Toh K."/>
            <person name="Birren B."/>
            <person name="Nusbaum C."/>
            <person name="Kahn D."/>
            <person name="Robinson-Rechavi M."/>
            <person name="Laudet V."/>
            <person name="Schachter V."/>
            <person name="Quetier F."/>
            <person name="Saurin W."/>
            <person name="Scarpelli C."/>
            <person name="Wincker P."/>
            <person name="Lander E.S."/>
            <person name="Weissenbach J."/>
            <person name="Roest Crollius H."/>
        </authorList>
    </citation>
    <scope>NUCLEOTIDE SEQUENCE [LARGE SCALE GENOMIC DNA]</scope>
</reference>
<proteinExistence type="predicted"/>
<dbReference type="AlphaFoldDB" id="Q4T0E8"/>
<accession>Q4T0E8</accession>
<gene>
    <name evidence="2" type="ORF">GSTENG00009380001</name>
</gene>
<protein>
    <submittedName>
        <fullName evidence="2">Chromosome undetermined SCAF11179, whole genome shotgun sequence</fullName>
    </submittedName>
</protein>